<evidence type="ECO:0000313" key="11">
    <source>
        <dbReference type="Proteomes" id="UP001180715"/>
    </source>
</evidence>
<evidence type="ECO:0000256" key="6">
    <source>
        <dbReference type="RuleBase" id="RU003355"/>
    </source>
</evidence>
<feature type="active site" description="Charge relay system" evidence="5">
    <location>
        <position position="285"/>
    </location>
</feature>
<dbReference type="CDD" id="cd07474">
    <property type="entry name" value="Peptidases_S8_subtilisin_Vpr-like"/>
    <property type="match status" value="1"/>
</dbReference>
<evidence type="ECO:0000256" key="3">
    <source>
        <dbReference type="ARBA" id="ARBA00022801"/>
    </source>
</evidence>
<dbReference type="InterPro" id="IPR023827">
    <property type="entry name" value="Peptidase_S8_Asp-AS"/>
</dbReference>
<dbReference type="InterPro" id="IPR050131">
    <property type="entry name" value="Peptidase_S8_subtilisin-like"/>
</dbReference>
<keyword evidence="11" id="KW-1185">Reference proteome</keyword>
<feature type="chain" id="PRO_5046785469" evidence="8">
    <location>
        <begin position="33"/>
        <end position="1107"/>
    </location>
</feature>
<dbReference type="PROSITE" id="PS51892">
    <property type="entry name" value="SUBTILASE"/>
    <property type="match status" value="1"/>
</dbReference>
<evidence type="ECO:0000256" key="1">
    <source>
        <dbReference type="ARBA" id="ARBA00011073"/>
    </source>
</evidence>
<dbReference type="InterPro" id="IPR036852">
    <property type="entry name" value="Peptidase_S8/S53_dom_sf"/>
</dbReference>
<keyword evidence="3 5" id="KW-0378">Hydrolase</keyword>
<keyword evidence="4 5" id="KW-0720">Serine protease</keyword>
<sequence length="1107" mass="115900">MKNSKTRRVARGAAALAVGAALTMGSIPAANASSFMNPAAKSDSLSQSKDKVDKNKLKPSDLDLDKLAKLKIQGSLADMEGQASVYVQFTGKGAYELSQPVQVRTGKKRPVKNVAKVRQVRKEIQSKADSAAQQSQSKVLYKTTNALPGVALQGEASRLRDLAKRDDVVKISAIIPKTRENKGTVIDTGAVQAWAAQHQTGKGVTIAVIDSGVDYTHAAFGGPGTKEAYKEAKASNDMPSAKSGLYDPKKYKGGWDLVGDDYNAASFFSWPQPDSNPLDCEIGGHGTHVAGTAAGYGVDKDGKTFRGDYQSLNDDLVNAMRIGPGAAPEAGIVGLRVFGCEGSTNVVGEALDRVLDPNGDGDFSDRAQIVNMSLGSTNSPADDPEADMVNALTDQGILTVIASGNSGDITDIGGAPGVAASALTVANSVGSQAAADAITVTKPKNLAKDYPGQLSGSYPWEKPESGQVVVPKAGPKTTGCSALTGDDSLKGKWVWLHWSDDPTGETFECGSKARFDNATAAGAKGIVLDAPNEVFSAGIAGNSKIPGVQLTKSGSEALLDAAKKGELEVTVDPDKTSSMSINTNALDTLAASSSRGLHGSDSVVKPDIAAPGTSIPSAGVAMGNGALTMTGTSMATPYTAGVAALVAANGNYSPTEIKNIVMNTAAADIKKGKNIYSPNRVGSGRVMADAALKTPVIAYDKDRKDLVSANFGVVEVVKDTDSVTKTIEVRNLTTRAQTYNVAYKGATQQKGVKVSLDKDRVSVPSKGVAHVKVTVSFDKNAMTRTMDPTMDAMQMDLPRAYVADTTGRVEFTSSTQPTLRVPVTSAPKPAGNATAQLAKVRGDRGTVRFRGADADSGSRNEAFISKAALLELGATSDRQGKELDKVPGGREMDLQYVGATTTAPVTGLDDAVLGIGISTWGNWARMSTATEFNIELDIDGDGKADYEMFNTRINTLDLDLVATVHSDTGKDIDLRPVNDLVGNQDPATFDSNVAVFPVALKELGLTKDEASKLRYKVSSWSRYNVDEDGRLAAVDETDWIEFDATKPAIANRTDGLLVTSVQGSAAPVLVNDAAKDLLVLHLNNRTGNLKGGNDKQKGSRAQVIPGK</sequence>
<dbReference type="InterPro" id="IPR000209">
    <property type="entry name" value="Peptidase_S8/S53_dom"/>
</dbReference>
<dbReference type="EMBL" id="JAVDXX010000001">
    <property type="protein sequence ID" value="MDR7292911.1"/>
    <property type="molecule type" value="Genomic_DNA"/>
</dbReference>
<dbReference type="InterPro" id="IPR034213">
    <property type="entry name" value="S8_Vpr-like"/>
</dbReference>
<dbReference type="InterPro" id="IPR023828">
    <property type="entry name" value="Peptidase_S8_Ser-AS"/>
</dbReference>
<dbReference type="SUPFAM" id="SSF52743">
    <property type="entry name" value="Subtilisin-like"/>
    <property type="match status" value="1"/>
</dbReference>
<feature type="compositionally biased region" description="Basic and acidic residues" evidence="7">
    <location>
        <begin position="48"/>
        <end position="58"/>
    </location>
</feature>
<dbReference type="PROSITE" id="PS00138">
    <property type="entry name" value="SUBTILASE_SER"/>
    <property type="match status" value="1"/>
</dbReference>
<feature type="region of interest" description="Disordered" evidence="7">
    <location>
        <begin position="32"/>
        <end position="58"/>
    </location>
</feature>
<evidence type="ECO:0000259" key="9">
    <source>
        <dbReference type="Pfam" id="PF00082"/>
    </source>
</evidence>
<dbReference type="PROSITE" id="PS00136">
    <property type="entry name" value="SUBTILASE_ASP"/>
    <property type="match status" value="1"/>
</dbReference>
<dbReference type="RefSeq" id="WP_052048489.1">
    <property type="nucleotide sequence ID" value="NZ_JAKRCW010000001.1"/>
</dbReference>
<feature type="signal peptide" evidence="8">
    <location>
        <begin position="1"/>
        <end position="32"/>
    </location>
</feature>
<reference evidence="10" key="1">
    <citation type="submission" date="2023-07" db="EMBL/GenBank/DDBJ databases">
        <title>Sequencing the genomes of 1000 actinobacteria strains.</title>
        <authorList>
            <person name="Klenk H.-P."/>
        </authorList>
    </citation>
    <scope>NUCLEOTIDE SEQUENCE</scope>
    <source>
        <strain evidence="10">DSM 13068</strain>
    </source>
</reference>
<dbReference type="PANTHER" id="PTHR43806">
    <property type="entry name" value="PEPTIDASE S8"/>
    <property type="match status" value="1"/>
</dbReference>
<evidence type="ECO:0000256" key="7">
    <source>
        <dbReference type="SAM" id="MobiDB-lite"/>
    </source>
</evidence>
<comment type="caution">
    <text evidence="10">The sequence shown here is derived from an EMBL/GenBank/DDBJ whole genome shotgun (WGS) entry which is preliminary data.</text>
</comment>
<accession>A0ABU1YZE4</accession>
<dbReference type="Proteomes" id="UP001180715">
    <property type="component" value="Unassembled WGS sequence"/>
</dbReference>
<gene>
    <name evidence="10" type="ORF">J2S67_000179</name>
</gene>
<dbReference type="InterPro" id="IPR022398">
    <property type="entry name" value="Peptidase_S8_His-AS"/>
</dbReference>
<feature type="active site" description="Charge relay system" evidence="5">
    <location>
        <position position="210"/>
    </location>
</feature>
<keyword evidence="2 5" id="KW-0645">Protease</keyword>
<feature type="active site" description="Charge relay system" evidence="5">
    <location>
        <position position="633"/>
    </location>
</feature>
<keyword evidence="8" id="KW-0732">Signal</keyword>
<evidence type="ECO:0000256" key="2">
    <source>
        <dbReference type="ARBA" id="ARBA00022670"/>
    </source>
</evidence>
<dbReference type="GO" id="GO:0006508">
    <property type="term" value="P:proteolysis"/>
    <property type="evidence" value="ECO:0007669"/>
    <property type="project" value="UniProtKB-KW"/>
</dbReference>
<evidence type="ECO:0000256" key="5">
    <source>
        <dbReference type="PROSITE-ProRule" id="PRU01240"/>
    </source>
</evidence>
<dbReference type="PANTHER" id="PTHR43806:SF11">
    <property type="entry name" value="CEREVISIN-RELATED"/>
    <property type="match status" value="1"/>
</dbReference>
<dbReference type="PROSITE" id="PS00137">
    <property type="entry name" value="SUBTILASE_HIS"/>
    <property type="match status" value="1"/>
</dbReference>
<proteinExistence type="inferred from homology"/>
<feature type="domain" description="Peptidase S8/S53" evidence="9">
    <location>
        <begin position="201"/>
        <end position="684"/>
    </location>
</feature>
<dbReference type="Pfam" id="PF00082">
    <property type="entry name" value="Peptidase_S8"/>
    <property type="match status" value="1"/>
</dbReference>
<protein>
    <submittedName>
        <fullName evidence="10">Subtilisin family serine protease</fullName>
    </submittedName>
</protein>
<dbReference type="PROSITE" id="PS51318">
    <property type="entry name" value="TAT"/>
    <property type="match status" value="1"/>
</dbReference>
<comment type="similarity">
    <text evidence="1 5 6">Belongs to the peptidase S8 family.</text>
</comment>
<dbReference type="InterPro" id="IPR015500">
    <property type="entry name" value="Peptidase_S8_subtilisin-rel"/>
</dbReference>
<dbReference type="GO" id="GO:0008233">
    <property type="term" value="F:peptidase activity"/>
    <property type="evidence" value="ECO:0007669"/>
    <property type="project" value="UniProtKB-KW"/>
</dbReference>
<evidence type="ECO:0000313" key="10">
    <source>
        <dbReference type="EMBL" id="MDR7292911.1"/>
    </source>
</evidence>
<dbReference type="Gene3D" id="3.40.50.200">
    <property type="entry name" value="Peptidase S8/S53 domain"/>
    <property type="match status" value="2"/>
</dbReference>
<evidence type="ECO:0000256" key="8">
    <source>
        <dbReference type="SAM" id="SignalP"/>
    </source>
</evidence>
<organism evidence="10 11">
    <name type="scientific">Pseudoglutamicibacter albus</name>
    <dbReference type="NCBI Taxonomy" id="98671"/>
    <lineage>
        <taxon>Bacteria</taxon>
        <taxon>Bacillati</taxon>
        <taxon>Actinomycetota</taxon>
        <taxon>Actinomycetes</taxon>
        <taxon>Micrococcales</taxon>
        <taxon>Micrococcaceae</taxon>
        <taxon>Pseudoglutamicibacter</taxon>
    </lineage>
</organism>
<evidence type="ECO:0000256" key="4">
    <source>
        <dbReference type="ARBA" id="ARBA00022825"/>
    </source>
</evidence>
<dbReference type="PRINTS" id="PR00723">
    <property type="entry name" value="SUBTILISIN"/>
</dbReference>
<name>A0ABU1YZE4_9MICC</name>
<dbReference type="InterPro" id="IPR006311">
    <property type="entry name" value="TAT_signal"/>
</dbReference>